<dbReference type="InterPro" id="IPR029069">
    <property type="entry name" value="HotDog_dom_sf"/>
</dbReference>
<dbReference type="RefSeq" id="WP_012843829.1">
    <property type="nucleotide sequence ID" value="NC_013501.1"/>
</dbReference>
<organism evidence="2 3">
    <name type="scientific">Rhodothermus marinus (strain ATCC 43812 / DSM 4252 / R-10)</name>
    <name type="common">Rhodothermus obamensis</name>
    <dbReference type="NCBI Taxonomy" id="518766"/>
    <lineage>
        <taxon>Bacteria</taxon>
        <taxon>Pseudomonadati</taxon>
        <taxon>Rhodothermota</taxon>
        <taxon>Rhodothermia</taxon>
        <taxon>Rhodothermales</taxon>
        <taxon>Rhodothermaceae</taxon>
        <taxon>Rhodothermus</taxon>
    </lineage>
</organism>
<dbReference type="eggNOG" id="COG2050">
    <property type="taxonomic scope" value="Bacteria"/>
</dbReference>
<reference evidence="2 3" key="1">
    <citation type="journal article" date="2009" name="Stand. Genomic Sci.">
        <title>Complete genome sequence of Rhodothermus marinus type strain (R-10).</title>
        <authorList>
            <person name="Nolan M."/>
            <person name="Tindall B.J."/>
            <person name="Pomrenke H."/>
            <person name="Lapidus A."/>
            <person name="Copeland A."/>
            <person name="Glavina Del Rio T."/>
            <person name="Lucas S."/>
            <person name="Chen F."/>
            <person name="Tice H."/>
            <person name="Cheng J.F."/>
            <person name="Saunders E."/>
            <person name="Han C."/>
            <person name="Bruce D."/>
            <person name="Goodwin L."/>
            <person name="Chain P."/>
            <person name="Pitluck S."/>
            <person name="Ovchinikova G."/>
            <person name="Pati A."/>
            <person name="Ivanova N."/>
            <person name="Mavromatis K."/>
            <person name="Chen A."/>
            <person name="Palaniappan K."/>
            <person name="Land M."/>
            <person name="Hauser L."/>
            <person name="Chang Y.J."/>
            <person name="Jeffries C.D."/>
            <person name="Brettin T."/>
            <person name="Goker M."/>
            <person name="Bristow J."/>
            <person name="Eisen J.A."/>
            <person name="Markowitz V."/>
            <person name="Hugenholtz P."/>
            <person name="Kyrpides N.C."/>
            <person name="Klenk H.P."/>
            <person name="Detter J.C."/>
        </authorList>
    </citation>
    <scope>NUCLEOTIDE SEQUENCE [LARGE SCALE GENOMIC DNA]</scope>
    <source>
        <strain evidence="3">ATCC 43812 / DSM 4252 / R-10</strain>
    </source>
</reference>
<keyword evidence="1" id="KW-0472">Membrane</keyword>
<dbReference type="Proteomes" id="UP000002221">
    <property type="component" value="Chromosome"/>
</dbReference>
<dbReference type="OrthoDB" id="9814774at2"/>
<dbReference type="InterPro" id="IPR027961">
    <property type="entry name" value="DUF4442"/>
</dbReference>
<feature type="transmembrane region" description="Helical" evidence="1">
    <location>
        <begin position="73"/>
        <end position="90"/>
    </location>
</feature>
<evidence type="ECO:0000313" key="3">
    <source>
        <dbReference type="Proteomes" id="UP000002221"/>
    </source>
</evidence>
<keyword evidence="1" id="KW-1133">Transmembrane helix</keyword>
<gene>
    <name evidence="2" type="ordered locus">Rmar_1327</name>
</gene>
<dbReference type="SUPFAM" id="SSF54637">
    <property type="entry name" value="Thioesterase/thiol ester dehydrase-isomerase"/>
    <property type="match status" value="1"/>
</dbReference>
<protein>
    <recommendedName>
        <fullName evidence="4">DUF4442 domain-containing protein</fullName>
    </recommendedName>
</protein>
<sequence length="162" mass="19078">MKWLRNWWRRVRHDPEWLRRLLNLYPPYLGAGVRVRSISPDFRRVEVEMPLRWFNRNYVGTHFGGNLYSMVDPFYMLMLINILGPAYVVWDQAAEIVFRRPGRGTVRAVFTLTDAQIEAIRRETASGRPYRPRFTVQITDPAGNVVAEVIKVLYVRRKEAVG</sequence>
<proteinExistence type="predicted"/>
<dbReference type="Pfam" id="PF14539">
    <property type="entry name" value="DUF4442"/>
    <property type="match status" value="1"/>
</dbReference>
<evidence type="ECO:0008006" key="4">
    <source>
        <dbReference type="Google" id="ProtNLM"/>
    </source>
</evidence>
<keyword evidence="3" id="KW-1185">Reference proteome</keyword>
<dbReference type="KEGG" id="rmr:Rmar_1327"/>
<dbReference type="EMBL" id="CP001807">
    <property type="protein sequence ID" value="ACY48217.1"/>
    <property type="molecule type" value="Genomic_DNA"/>
</dbReference>
<name>D0MIA9_RHOM4</name>
<accession>D0MIA9</accession>
<keyword evidence="1" id="KW-0812">Transmembrane</keyword>
<evidence type="ECO:0000256" key="1">
    <source>
        <dbReference type="SAM" id="Phobius"/>
    </source>
</evidence>
<dbReference type="HOGENOM" id="CLU_116159_0_0_10"/>
<dbReference type="Gene3D" id="3.10.129.10">
    <property type="entry name" value="Hotdog Thioesterase"/>
    <property type="match status" value="1"/>
</dbReference>
<dbReference type="STRING" id="518766.Rmar_1327"/>
<evidence type="ECO:0000313" key="2">
    <source>
        <dbReference type="EMBL" id="ACY48217.1"/>
    </source>
</evidence>
<dbReference type="AlphaFoldDB" id="D0MIA9"/>